<dbReference type="SUPFAM" id="SSF55729">
    <property type="entry name" value="Acyl-CoA N-acyltransferases (Nat)"/>
    <property type="match status" value="1"/>
</dbReference>
<dbReference type="STRING" id="266264.Rmet_3368"/>
<proteinExistence type="predicted"/>
<evidence type="ECO:0000313" key="3">
    <source>
        <dbReference type="Proteomes" id="UP000002429"/>
    </source>
</evidence>
<accession>Q1LHY6</accession>
<dbReference type="InterPro" id="IPR000182">
    <property type="entry name" value="GNAT_dom"/>
</dbReference>
<evidence type="ECO:0000313" key="2">
    <source>
        <dbReference type="EMBL" id="ABF10240.1"/>
    </source>
</evidence>
<dbReference type="GO" id="GO:0016747">
    <property type="term" value="F:acyltransferase activity, transferring groups other than amino-acyl groups"/>
    <property type="evidence" value="ECO:0007669"/>
    <property type="project" value="InterPro"/>
</dbReference>
<dbReference type="Proteomes" id="UP000002429">
    <property type="component" value="Chromosome"/>
</dbReference>
<protein>
    <recommendedName>
        <fullName evidence="1">N-acetyltransferase domain-containing protein</fullName>
    </recommendedName>
</protein>
<dbReference type="InterPro" id="IPR016181">
    <property type="entry name" value="Acyl_CoA_acyltransferase"/>
</dbReference>
<dbReference type="AlphaFoldDB" id="Q1LHY6"/>
<dbReference type="Pfam" id="PF00583">
    <property type="entry name" value="Acetyltransf_1"/>
    <property type="match status" value="1"/>
</dbReference>
<name>Q1LHY6_CUPMC</name>
<dbReference type="EMBL" id="CP000352">
    <property type="protein sequence ID" value="ABF10240.1"/>
    <property type="molecule type" value="Genomic_DNA"/>
</dbReference>
<dbReference type="eggNOG" id="COG0456">
    <property type="taxonomic scope" value="Bacteria"/>
</dbReference>
<feature type="domain" description="N-acetyltransferase" evidence="1">
    <location>
        <begin position="14"/>
        <end position="166"/>
    </location>
</feature>
<reference evidence="3" key="1">
    <citation type="journal article" date="2010" name="PLoS ONE">
        <title>The complete genome sequence of Cupriavidus metallidurans strain CH34, a master survivalist in harsh and anthropogenic environments.</title>
        <authorList>
            <person name="Janssen P.J."/>
            <person name="Van Houdt R."/>
            <person name="Moors H."/>
            <person name="Monsieurs P."/>
            <person name="Morin N."/>
            <person name="Michaux A."/>
            <person name="Benotmane M.A."/>
            <person name="Leys N."/>
            <person name="Vallaeys T."/>
            <person name="Lapidus A."/>
            <person name="Monchy S."/>
            <person name="Medigue C."/>
            <person name="Taghavi S."/>
            <person name="McCorkle S."/>
            <person name="Dunn J."/>
            <person name="van der Lelie D."/>
            <person name="Mergeay M."/>
        </authorList>
    </citation>
    <scope>NUCLEOTIDE SEQUENCE [LARGE SCALE GENOMIC DNA]</scope>
    <source>
        <strain evidence="3">ATCC 43123 / DSM 2839 / NBRC 102507 / CH34</strain>
    </source>
</reference>
<dbReference type="HOGENOM" id="CLU_383030_0_0_4"/>
<keyword evidence="3" id="KW-1185">Reference proteome</keyword>
<gene>
    <name evidence="2" type="ordered locus">Rmet_3368</name>
</gene>
<evidence type="ECO:0000259" key="1">
    <source>
        <dbReference type="PROSITE" id="PS51186"/>
    </source>
</evidence>
<organism evidence="2 3">
    <name type="scientific">Cupriavidus metallidurans (strain ATCC 43123 / DSM 2839 / NBRC 102507 / CH34)</name>
    <name type="common">Ralstonia metallidurans</name>
    <dbReference type="NCBI Taxonomy" id="266264"/>
    <lineage>
        <taxon>Bacteria</taxon>
        <taxon>Pseudomonadati</taxon>
        <taxon>Pseudomonadota</taxon>
        <taxon>Betaproteobacteria</taxon>
        <taxon>Burkholderiales</taxon>
        <taxon>Burkholderiaceae</taxon>
        <taxon>Cupriavidus</taxon>
    </lineage>
</organism>
<dbReference type="PROSITE" id="PS51186">
    <property type="entry name" value="GNAT"/>
    <property type="match status" value="1"/>
</dbReference>
<dbReference type="Gene3D" id="3.40.630.30">
    <property type="match status" value="1"/>
</dbReference>
<dbReference type="KEGG" id="rme:Rmet_3368"/>
<sequence length="722" mass="79383">MSMNSPRYALNILRRYEEVAPFLQDVQEAADSARDSLGFFPHTVYSEYARKGNLFVAVVDGEEGRTYAGHLLIDLRPPMAKVLQVFVNAVYRRLHTGTALLSNLKAYLTDLQFISITARVGEDMIDANAFWESQAFYAQRLVPGGASRRRMIVVRSHELATPQLFDTSGIDSCNPFGLNFAAANEKPTYLLDMNVLFDLGPRRQRREDVANVFRAERMQVCSLAVSSEIQAELVRTCPAGKTDPMQDFAAILPTYSVPSGAAWDKIADELGPLVFPERTLREALTANDVSDLRHLGTAIFHGLRGLVTSDTSVLAAAPVLRDKYGIEVLSPSAFSVTGSARAEGAALTANPNVVLSIEEAKAEDEDEIRALLTMLGVSHAQQLGQWAAVDGSRRACHRYIVRHGTAFIGYVMWPQTAHNSLIAATMAVVERDSVAIDAVRLMLGKLNEQITDGGVKLIQLTFPDRQAVIREAAVALGFAGSKQSHTQLQKIAINGVVTAANWKRYRDALASTCGVRLPSDAPHFRSVGQHIEVYTADGNRTLIPLLRLESVLSPALFCLPGRTGVIVPLRREFAEHLLRHLRQKSLLPQPRAQLYQQRHYVSGPKTLAVFTPGSLMLFYESEKGKGLGAIVAAARVVRSYHQNRDAMGHSDLDASVLEPDLLEEIGRTETRTVTVFDNLIIFPTPVPRKILLELGCGEPVQLLSSRRINDEQVQGILTSACI</sequence>